<keyword evidence="3" id="KW-1133">Transmembrane helix</keyword>
<dbReference type="GO" id="GO:0016020">
    <property type="term" value="C:membrane"/>
    <property type="evidence" value="ECO:0007669"/>
    <property type="project" value="InterPro"/>
</dbReference>
<dbReference type="AlphaFoldDB" id="A0A0C1YDV8"/>
<sequence>MKASAQRIWKLRHWIILGYSVPVVALVISAAVTVANVRQVRHSAAELHSSWEVNDNIGELDSHIQAMSRTTRGYLLEKSPVSLNSFNAAKEAYTEVLATTEEWITNEQQLQNLKELEVQTAELIALNEGLIALVDAGQPEEAINAWKADGGRGLAESISALLLDMETLEHEIMAGDEAAQTAALGRLQTTLLLAAAISVLVSVLLGTWIVLKASRLMNQSAGVIASSANEIAASIEQQERTSSQQAASVSETTTTMDELGASSRQSAEQAEAAAAGAQQALKLAEEGTRAVERSMAGMGTLREKVEAIADQILRLSEQTNQIGGISGLVSDLANQTNMLALNAAVEAVRAGEHGKGFAVVSGEIRKLADQSKKSAEKINALVADIQTAINSTVMVTDEGTKTVEEGVKISEETAAAFGGVADAVNNVVLNSQQISLNVKQQAVAIEQVVSAMNNLNKGAQETASGITQIRTGTHQLNESAMQLKVAI</sequence>
<comment type="caution">
    <text evidence="4">The sequence shown here is derived from an EMBL/GenBank/DDBJ whole genome shotgun (WGS) entry which is preliminary data.</text>
</comment>
<evidence type="ECO:0000313" key="4">
    <source>
        <dbReference type="EMBL" id="NEV65814.1"/>
    </source>
</evidence>
<dbReference type="InterPro" id="IPR004089">
    <property type="entry name" value="MCPsignal_dom"/>
</dbReference>
<feature type="compositionally biased region" description="Polar residues" evidence="2">
    <location>
        <begin position="240"/>
        <end position="256"/>
    </location>
</feature>
<dbReference type="EMBL" id="JTHE02000002">
    <property type="protein sequence ID" value="NEV65814.1"/>
    <property type="molecule type" value="Genomic_DNA"/>
</dbReference>
<dbReference type="SMART" id="SM00283">
    <property type="entry name" value="MA"/>
    <property type="match status" value="1"/>
</dbReference>
<keyword evidence="3" id="KW-0472">Membrane</keyword>
<dbReference type="Pfam" id="PF05227">
    <property type="entry name" value="CHASE3"/>
    <property type="match status" value="1"/>
</dbReference>
<dbReference type="Pfam" id="PF00015">
    <property type="entry name" value="MCPsignal"/>
    <property type="match status" value="1"/>
</dbReference>
<dbReference type="PANTHER" id="PTHR32089:SF112">
    <property type="entry name" value="LYSOZYME-LIKE PROTEIN-RELATED"/>
    <property type="match status" value="1"/>
</dbReference>
<protein>
    <submittedName>
        <fullName evidence="4">Methyl-accepting chemotaxis protein</fullName>
    </submittedName>
</protein>
<evidence type="ECO:0000256" key="1">
    <source>
        <dbReference type="ARBA" id="ARBA00023224"/>
    </source>
</evidence>
<dbReference type="PANTHER" id="PTHR32089">
    <property type="entry name" value="METHYL-ACCEPTING CHEMOTAXIS PROTEIN MCPB"/>
    <property type="match status" value="1"/>
</dbReference>
<reference evidence="4" key="1">
    <citation type="submission" date="2014-11" db="EMBL/GenBank/DDBJ databases">
        <authorList>
            <person name="Malar M.C."/>
            <person name="Sen D."/>
            <person name="Tripathy S."/>
        </authorList>
    </citation>
    <scope>NUCLEOTIDE SEQUENCE</scope>
    <source>
        <strain evidence="4">BDU141951</strain>
    </source>
</reference>
<evidence type="ECO:0000256" key="2">
    <source>
        <dbReference type="SAM" id="MobiDB-lite"/>
    </source>
</evidence>
<dbReference type="GO" id="GO:0007165">
    <property type="term" value="P:signal transduction"/>
    <property type="evidence" value="ECO:0007669"/>
    <property type="project" value="UniProtKB-KW"/>
</dbReference>
<reference evidence="4" key="3">
    <citation type="submission" date="2020-02" db="EMBL/GenBank/DDBJ databases">
        <authorList>
            <person name="Sarangi A.N."/>
            <person name="Ghosh S."/>
            <person name="Mukherjee M."/>
            <person name="Tripathy S."/>
        </authorList>
    </citation>
    <scope>NUCLEOTIDE SEQUENCE</scope>
    <source>
        <strain evidence="4">BDU141951</strain>
    </source>
</reference>
<keyword evidence="3" id="KW-0812">Transmembrane</keyword>
<name>A0A0C1YDV8_9CYAN</name>
<dbReference type="Gene3D" id="1.10.287.950">
    <property type="entry name" value="Methyl-accepting chemotaxis protein"/>
    <property type="match status" value="1"/>
</dbReference>
<accession>A0A0C1YDV8</accession>
<feature type="transmembrane region" description="Helical" evidence="3">
    <location>
        <begin position="191"/>
        <end position="211"/>
    </location>
</feature>
<evidence type="ECO:0000256" key="3">
    <source>
        <dbReference type="SAM" id="Phobius"/>
    </source>
</evidence>
<keyword evidence="1" id="KW-0807">Transducer</keyword>
<organism evidence="4">
    <name type="scientific">Lyngbya confervoides BDU141951</name>
    <dbReference type="NCBI Taxonomy" id="1574623"/>
    <lineage>
        <taxon>Bacteria</taxon>
        <taxon>Bacillati</taxon>
        <taxon>Cyanobacteriota</taxon>
        <taxon>Cyanophyceae</taxon>
        <taxon>Oscillatoriophycideae</taxon>
        <taxon>Oscillatoriales</taxon>
        <taxon>Microcoleaceae</taxon>
        <taxon>Lyngbya</taxon>
    </lineage>
</organism>
<feature type="region of interest" description="Disordered" evidence="2">
    <location>
        <begin position="237"/>
        <end position="268"/>
    </location>
</feature>
<proteinExistence type="predicted"/>
<feature type="transmembrane region" description="Helical" evidence="3">
    <location>
        <begin position="12"/>
        <end position="35"/>
    </location>
</feature>
<dbReference type="PROSITE" id="PS50111">
    <property type="entry name" value="CHEMOTAXIS_TRANSDUC_2"/>
    <property type="match status" value="1"/>
</dbReference>
<dbReference type="InterPro" id="IPR007891">
    <property type="entry name" value="CHASE3"/>
</dbReference>
<dbReference type="SUPFAM" id="SSF58104">
    <property type="entry name" value="Methyl-accepting chemotaxis protein (MCP) signaling domain"/>
    <property type="match status" value="1"/>
</dbReference>
<reference evidence="4" key="2">
    <citation type="journal article" date="2015" name="Genome Announc.">
        <title>Draft Genome Sequence of Filamentous Marine Cyanobacterium Lyngbya confervoides Strain BDU141951.</title>
        <authorList>
            <person name="Chandrababunaidu M.M."/>
            <person name="Sen D."/>
            <person name="Tripathy S."/>
        </authorList>
    </citation>
    <scope>NUCLEOTIDE SEQUENCE</scope>
    <source>
        <strain evidence="4">BDU141951</strain>
    </source>
</reference>
<gene>
    <name evidence="4" type="ORF">QQ91_001640</name>
</gene>